<proteinExistence type="predicted"/>
<evidence type="ECO:0000313" key="1">
    <source>
        <dbReference type="EMBL" id="SBV91682.1"/>
    </source>
</evidence>
<name>A0A212IWZ9_9BACT</name>
<gene>
    <name evidence="1" type="ORF">KM92DES2_10167</name>
</gene>
<reference evidence="1" key="1">
    <citation type="submission" date="2016-04" db="EMBL/GenBank/DDBJ databases">
        <authorList>
            <person name="Evans L.H."/>
            <person name="Alamgir A."/>
            <person name="Owens N."/>
            <person name="Weber N.D."/>
            <person name="Virtaneva K."/>
            <person name="Barbian K."/>
            <person name="Babar A."/>
            <person name="Rosenke K."/>
        </authorList>
    </citation>
    <scope>NUCLEOTIDE SEQUENCE</scope>
    <source>
        <strain evidence="1">92-2</strain>
    </source>
</reference>
<dbReference type="AlphaFoldDB" id="A0A212IWZ9"/>
<sequence length="84" mass="9373">MIIASDGRDVPVRKTGNPNSAILHRLPVGTLIPLAKEGTKEMKAVVADIDDNGEVIEVVWISRRNLKRIKMKQAYALKKMLPPR</sequence>
<organism evidence="1">
    <name type="scientific">uncultured Desulfovibrio sp</name>
    <dbReference type="NCBI Taxonomy" id="167968"/>
    <lineage>
        <taxon>Bacteria</taxon>
        <taxon>Pseudomonadati</taxon>
        <taxon>Thermodesulfobacteriota</taxon>
        <taxon>Desulfovibrionia</taxon>
        <taxon>Desulfovibrionales</taxon>
        <taxon>Desulfovibrionaceae</taxon>
        <taxon>Desulfovibrio</taxon>
        <taxon>environmental samples</taxon>
    </lineage>
</organism>
<dbReference type="EMBL" id="FLUP01000001">
    <property type="protein sequence ID" value="SBV91682.1"/>
    <property type="molecule type" value="Genomic_DNA"/>
</dbReference>
<protein>
    <submittedName>
        <fullName evidence="1">Uncharacterized protein</fullName>
    </submittedName>
</protein>
<accession>A0A212IWZ9</accession>